<comment type="similarity">
    <text evidence="1">Belongs to the amidase family.</text>
</comment>
<dbReference type="PANTHER" id="PTHR45847:SF6">
    <property type="entry name" value="FATTY ACID AMIDE HYDROLASE"/>
    <property type="match status" value="1"/>
</dbReference>
<keyword evidence="8" id="KW-1185">Reference proteome</keyword>
<dbReference type="WBParaSite" id="MCU_012373-RA">
    <property type="protein sequence ID" value="MCU_012373-RA"/>
    <property type="gene ID" value="MCU_012373"/>
</dbReference>
<dbReference type="GO" id="GO:0009062">
    <property type="term" value="P:fatty acid catabolic process"/>
    <property type="evidence" value="ECO:0007669"/>
    <property type="project" value="TreeGrafter"/>
</dbReference>
<dbReference type="Pfam" id="PF01425">
    <property type="entry name" value="Amidase"/>
    <property type="match status" value="1"/>
</dbReference>
<dbReference type="InterPro" id="IPR023631">
    <property type="entry name" value="Amidase_dom"/>
</dbReference>
<organism evidence="9">
    <name type="scientific">Mesocestoides corti</name>
    <name type="common">Flatworm</name>
    <dbReference type="NCBI Taxonomy" id="53468"/>
    <lineage>
        <taxon>Eukaryota</taxon>
        <taxon>Metazoa</taxon>
        <taxon>Spiralia</taxon>
        <taxon>Lophotrochozoa</taxon>
        <taxon>Platyhelminthes</taxon>
        <taxon>Cestoda</taxon>
        <taxon>Eucestoda</taxon>
        <taxon>Cyclophyllidea</taxon>
        <taxon>Mesocestoididae</taxon>
        <taxon>Mesocestoides</taxon>
    </lineage>
</organism>
<evidence type="ECO:0000256" key="2">
    <source>
        <dbReference type="ARBA" id="ARBA00022801"/>
    </source>
</evidence>
<proteinExistence type="inferred from homology"/>
<evidence type="ECO:0000313" key="8">
    <source>
        <dbReference type="Proteomes" id="UP000267029"/>
    </source>
</evidence>
<dbReference type="PIRSF" id="PIRSF001221">
    <property type="entry name" value="Amidase_fungi"/>
    <property type="match status" value="1"/>
</dbReference>
<feature type="active site" description="Acyl-ester intermediate" evidence="3">
    <location>
        <position position="242"/>
    </location>
</feature>
<name>A0A0R3UB07_MESCO</name>
<feature type="coiled-coil region" evidence="4">
    <location>
        <begin position="40"/>
        <end position="67"/>
    </location>
</feature>
<dbReference type="InterPro" id="IPR052096">
    <property type="entry name" value="Endocannabinoid_amidase"/>
</dbReference>
<feature type="active site" description="Charge relay system" evidence="3">
    <location>
        <position position="143"/>
    </location>
</feature>
<evidence type="ECO:0000259" key="6">
    <source>
        <dbReference type="Pfam" id="PF01425"/>
    </source>
</evidence>
<dbReference type="Gene3D" id="3.90.1300.10">
    <property type="entry name" value="Amidase signature (AS) domain"/>
    <property type="match status" value="1"/>
</dbReference>
<keyword evidence="5" id="KW-0472">Membrane</keyword>
<dbReference type="PANTHER" id="PTHR45847">
    <property type="entry name" value="FATTY ACID AMIDE HYDROLASE"/>
    <property type="match status" value="1"/>
</dbReference>
<keyword evidence="4" id="KW-0175">Coiled coil</keyword>
<evidence type="ECO:0000256" key="3">
    <source>
        <dbReference type="PIRSR" id="PIRSR001221-1"/>
    </source>
</evidence>
<dbReference type="InterPro" id="IPR020556">
    <property type="entry name" value="Amidase_CS"/>
</dbReference>
<keyword evidence="5" id="KW-0812">Transmembrane</keyword>
<feature type="domain" description="Amidase" evidence="6">
    <location>
        <begin position="96"/>
        <end position="573"/>
    </location>
</feature>
<dbReference type="STRING" id="53468.A0A0R3UB07"/>
<feature type="active site" description="Charge relay system" evidence="3">
    <location>
        <position position="218"/>
    </location>
</feature>
<reference evidence="9" key="2">
    <citation type="submission" date="2019-11" db="UniProtKB">
        <authorList>
            <consortium name="WormBaseParasite"/>
        </authorList>
    </citation>
    <scope>IDENTIFICATION</scope>
</reference>
<evidence type="ECO:0000256" key="1">
    <source>
        <dbReference type="ARBA" id="ARBA00009199"/>
    </source>
</evidence>
<dbReference type="AlphaFoldDB" id="A0A0R3UB07"/>
<dbReference type="GO" id="GO:0004040">
    <property type="term" value="F:amidase activity"/>
    <property type="evidence" value="ECO:0007669"/>
    <property type="project" value="TreeGrafter"/>
</dbReference>
<reference evidence="7 8" key="1">
    <citation type="submission" date="2018-10" db="EMBL/GenBank/DDBJ databases">
        <authorList>
            <consortium name="Pathogen Informatics"/>
        </authorList>
    </citation>
    <scope>NUCLEOTIDE SEQUENCE [LARGE SCALE GENOMIC DNA]</scope>
</reference>
<evidence type="ECO:0000313" key="9">
    <source>
        <dbReference type="WBParaSite" id="MCU_012373-RA"/>
    </source>
</evidence>
<dbReference type="InterPro" id="IPR036928">
    <property type="entry name" value="AS_sf"/>
</dbReference>
<evidence type="ECO:0000256" key="4">
    <source>
        <dbReference type="SAM" id="Coils"/>
    </source>
</evidence>
<dbReference type="Proteomes" id="UP000267029">
    <property type="component" value="Unassembled WGS sequence"/>
</dbReference>
<protein>
    <submittedName>
        <fullName evidence="9">Amidase domain-containing protein</fullName>
    </submittedName>
</protein>
<dbReference type="PROSITE" id="PS00571">
    <property type="entry name" value="AMIDASES"/>
    <property type="match status" value="1"/>
</dbReference>
<evidence type="ECO:0000256" key="5">
    <source>
        <dbReference type="SAM" id="Phobius"/>
    </source>
</evidence>
<dbReference type="GO" id="GO:0017064">
    <property type="term" value="F:fatty acid amide hydrolase activity"/>
    <property type="evidence" value="ECO:0007669"/>
    <property type="project" value="TreeGrafter"/>
</dbReference>
<dbReference type="SUPFAM" id="SSF75304">
    <property type="entry name" value="Amidase signature (AS) enzymes"/>
    <property type="match status" value="1"/>
</dbReference>
<keyword evidence="5" id="KW-1133">Transmembrane helix</keyword>
<gene>
    <name evidence="7" type="ORF">MCOS_LOCUS4106</name>
</gene>
<dbReference type="EMBL" id="UXSR01001278">
    <property type="protein sequence ID" value="VDD78103.1"/>
    <property type="molecule type" value="Genomic_DNA"/>
</dbReference>
<dbReference type="OrthoDB" id="6428749at2759"/>
<accession>A0A0R3UB07</accession>
<sequence length="586" mass="64014">MTELVDNVWNFLTEVDKWKVIGSASITFLTIVLIRRMVRKRSVMSRIKKKQEQLQEARSRLRDRVRTCPPLSHFKELDALQVQQRLQANEMTPLEALRLYQKRMVDALESNCICEIIEEAEAVAMSVSADVQSPIRGMPVSVKENIQVAGYDSPIGLVSGVLDPAKEDSVLMKVLRKVGAVPFVTTTMSPTGMSLDASTEIYGKQRNPLDVKRLAGGSSSGEATLLAKGGSPLGFGTDIGGSIRIPATFCGICGLRPTSYRVSTIGLRSVAKVGSANVRPTVGPMAKCTSLLADAMKAILCSAMFELDSRVPELPFNDRIYSGTEPLVIGYYTCIGEELAVRPVVAVEAAMHKVISLLRSKGHKLVKFSVPDPDKLIRISTTALIADGGASLLKATRDDPTNPRFRQTLRFFSLPVFIRRLIAWFNYRFISKLIGTTTRSSIGCQSAQDVLNLLGEVSDYQVEFSKAWSEAKIDVLISPATPFPAPLDTTPDMLLPGVSNFLLPYNVLDYPAGVLPVAKVSAADVKASKNAEERYRRDGDWLNAEVSSLQEGTQGLPIGLQVVGKPLCEEIVLRVMHEVELGVSEA</sequence>
<feature type="transmembrane region" description="Helical" evidence="5">
    <location>
        <begin position="20"/>
        <end position="38"/>
    </location>
</feature>
<evidence type="ECO:0000313" key="7">
    <source>
        <dbReference type="EMBL" id="VDD78103.1"/>
    </source>
</evidence>
<keyword evidence="2" id="KW-0378">Hydrolase</keyword>